<organism evidence="9 10">
    <name type="scientific">Spirosoma endophyticum</name>
    <dbReference type="NCBI Taxonomy" id="662367"/>
    <lineage>
        <taxon>Bacteria</taxon>
        <taxon>Pseudomonadati</taxon>
        <taxon>Bacteroidota</taxon>
        <taxon>Cytophagia</taxon>
        <taxon>Cytophagales</taxon>
        <taxon>Cytophagaceae</taxon>
        <taxon>Spirosoma</taxon>
    </lineage>
</organism>
<comment type="cofactor">
    <cofactor evidence="6">
        <name>Mg(2+)</name>
        <dbReference type="ChEBI" id="CHEBI:18420"/>
    </cofactor>
    <cofactor evidence="6">
        <name>Mn(2+)</name>
        <dbReference type="ChEBI" id="CHEBI:29035"/>
    </cofactor>
    <text evidence="6">Probably binds two magnesium or manganese ions per subunit.</text>
</comment>
<feature type="binding site" evidence="6">
    <location>
        <position position="23"/>
    </location>
    <ligand>
        <name>Mg(2+)</name>
        <dbReference type="ChEBI" id="CHEBI:18420"/>
        <label>1</label>
    </ligand>
</feature>
<feature type="binding site" evidence="6">
    <location>
        <position position="166"/>
    </location>
    <ligand>
        <name>Mg(2+)</name>
        <dbReference type="ChEBI" id="CHEBI:18420"/>
        <label>1</label>
    </ligand>
</feature>
<feature type="domain" description="Endonuclease/exonuclease/phosphatase" evidence="8">
    <location>
        <begin position="20"/>
        <end position="240"/>
    </location>
</feature>
<feature type="active site" evidence="5">
    <location>
        <position position="124"/>
    </location>
</feature>
<keyword evidence="2 6" id="KW-0479">Metal-binding</keyword>
<evidence type="ECO:0000313" key="9">
    <source>
        <dbReference type="EMBL" id="SFE11996.1"/>
    </source>
</evidence>
<keyword evidence="6" id="KW-0464">Manganese</keyword>
<gene>
    <name evidence="9" type="ORF">SAMN05216167_110157</name>
</gene>
<feature type="site" description="Important for catalytic activity" evidence="7">
    <location>
        <position position="235"/>
    </location>
</feature>
<accession>A0A1I1XX85</accession>
<dbReference type="InterPro" id="IPR036691">
    <property type="entry name" value="Endo/exonu/phosph_ase_sf"/>
</dbReference>
<dbReference type="AlphaFoldDB" id="A0A1I1XX85"/>
<evidence type="ECO:0000256" key="2">
    <source>
        <dbReference type="ARBA" id="ARBA00022723"/>
    </source>
</evidence>
<keyword evidence="3" id="KW-0378">Hydrolase</keyword>
<dbReference type="STRING" id="662367.SAMN05216167_110157"/>
<dbReference type="PANTHER" id="PTHR22748:SF6">
    <property type="entry name" value="DNA-(APURINIC OR APYRIMIDINIC SITE) ENDONUCLEASE"/>
    <property type="match status" value="1"/>
</dbReference>
<dbReference type="PROSITE" id="PS51435">
    <property type="entry name" value="AP_NUCLEASE_F1_4"/>
    <property type="match status" value="1"/>
</dbReference>
<dbReference type="Proteomes" id="UP000198598">
    <property type="component" value="Unassembled WGS sequence"/>
</dbReference>
<evidence type="ECO:0000256" key="1">
    <source>
        <dbReference type="ARBA" id="ARBA00007092"/>
    </source>
</evidence>
<dbReference type="EMBL" id="FOLQ01000010">
    <property type="protein sequence ID" value="SFE11996.1"/>
    <property type="molecule type" value="Genomic_DNA"/>
</dbReference>
<dbReference type="GO" id="GO:0008081">
    <property type="term" value="F:phosphoric diester hydrolase activity"/>
    <property type="evidence" value="ECO:0007669"/>
    <property type="project" value="TreeGrafter"/>
</dbReference>
<dbReference type="NCBIfam" id="TIGR00195">
    <property type="entry name" value="exoDNase_III"/>
    <property type="match status" value="1"/>
</dbReference>
<keyword evidence="4 6" id="KW-0460">Magnesium</keyword>
<evidence type="ECO:0000256" key="4">
    <source>
        <dbReference type="ARBA" id="ARBA00022842"/>
    </source>
</evidence>
<proteinExistence type="inferred from homology"/>
<evidence type="ECO:0000256" key="6">
    <source>
        <dbReference type="PIRSR" id="PIRSR604808-2"/>
    </source>
</evidence>
<dbReference type="InterPro" id="IPR005135">
    <property type="entry name" value="Endo/exonuclease/phosphatase"/>
</dbReference>
<dbReference type="GO" id="GO:0046872">
    <property type="term" value="F:metal ion binding"/>
    <property type="evidence" value="ECO:0007669"/>
    <property type="project" value="UniProtKB-KW"/>
</dbReference>
<dbReference type="GO" id="GO:0006284">
    <property type="term" value="P:base-excision repair"/>
    <property type="evidence" value="ECO:0007669"/>
    <property type="project" value="TreeGrafter"/>
</dbReference>
<evidence type="ECO:0000256" key="7">
    <source>
        <dbReference type="PIRSR" id="PIRSR604808-3"/>
    </source>
</evidence>
<name>A0A1I1XX85_9BACT</name>
<evidence type="ECO:0000259" key="8">
    <source>
        <dbReference type="Pfam" id="PF03372"/>
    </source>
</evidence>
<dbReference type="SUPFAM" id="SSF56219">
    <property type="entry name" value="DNase I-like"/>
    <property type="match status" value="1"/>
</dbReference>
<sequence>MLSVLRDASVTLCLPPMQLISYNINGIRAALRNGLSDWLAQHQFDILCFQEVKATADVVDLAVFEQLGYQYHWHAAEKKGYSGVATFSKIAPTNVVLGCGLPVYDCEGRILRTDFDDLTLLNCYFPSGTSGEIRQGVKMEFLRDFYDYVVELRKTRPKLIVVGDYNIAHNAIDIHDPIRNKNSTGFLPEERAWMDQWFGNNMIDTFRYKHPQDVAYSWWSYRAGARSNNKGWRIDYASVTDNLRDQIVDCQMLSDAVHADHCPVWLSMSERANE</sequence>
<evidence type="ECO:0000256" key="3">
    <source>
        <dbReference type="ARBA" id="ARBA00022801"/>
    </source>
</evidence>
<protein>
    <submittedName>
        <fullName evidence="9">Exodeoxyribonuclease-3</fullName>
    </submittedName>
</protein>
<feature type="active site" description="Proton acceptor" evidence="5">
    <location>
        <position position="261"/>
    </location>
</feature>
<dbReference type="InterPro" id="IPR004808">
    <property type="entry name" value="AP_endonuc_1"/>
</dbReference>
<dbReference type="PANTHER" id="PTHR22748">
    <property type="entry name" value="AP ENDONUCLEASE"/>
    <property type="match status" value="1"/>
</dbReference>
<feature type="site" description="Interaction with DNA substrate" evidence="7">
    <location>
        <position position="261"/>
    </location>
</feature>
<dbReference type="GO" id="GO:0003906">
    <property type="term" value="F:DNA-(apurinic or apyrimidinic site) endonuclease activity"/>
    <property type="evidence" value="ECO:0007669"/>
    <property type="project" value="TreeGrafter"/>
</dbReference>
<feature type="binding site" evidence="6">
    <location>
        <position position="51"/>
    </location>
    <ligand>
        <name>Mg(2+)</name>
        <dbReference type="ChEBI" id="CHEBI:18420"/>
        <label>1</label>
    </ligand>
</feature>
<dbReference type="NCBIfam" id="TIGR00633">
    <property type="entry name" value="xth"/>
    <property type="match status" value="1"/>
</dbReference>
<feature type="binding site" evidence="6">
    <location>
        <position position="164"/>
    </location>
    <ligand>
        <name>Mg(2+)</name>
        <dbReference type="ChEBI" id="CHEBI:18420"/>
        <label>1</label>
    </ligand>
</feature>
<reference evidence="9 10" key="1">
    <citation type="submission" date="2016-10" db="EMBL/GenBank/DDBJ databases">
        <authorList>
            <person name="de Groot N.N."/>
        </authorList>
    </citation>
    <scope>NUCLEOTIDE SEQUENCE [LARGE SCALE GENOMIC DNA]</scope>
    <source>
        <strain evidence="9 10">DSM 26130</strain>
    </source>
</reference>
<feature type="active site" description="Proton donor/acceptor" evidence="5">
    <location>
        <position position="164"/>
    </location>
</feature>
<keyword evidence="10" id="KW-1185">Reference proteome</keyword>
<dbReference type="CDD" id="cd10281">
    <property type="entry name" value="Nape_like_AP-endo"/>
    <property type="match status" value="1"/>
</dbReference>
<dbReference type="Gene3D" id="3.60.10.10">
    <property type="entry name" value="Endonuclease/exonuclease/phosphatase"/>
    <property type="match status" value="1"/>
</dbReference>
<feature type="binding site" evidence="6">
    <location>
        <position position="261"/>
    </location>
    <ligand>
        <name>Mg(2+)</name>
        <dbReference type="ChEBI" id="CHEBI:18420"/>
        <label>1</label>
    </ligand>
</feature>
<dbReference type="GO" id="GO:0008311">
    <property type="term" value="F:double-stranded DNA 3'-5' DNA exonuclease activity"/>
    <property type="evidence" value="ECO:0007669"/>
    <property type="project" value="TreeGrafter"/>
</dbReference>
<dbReference type="Pfam" id="PF03372">
    <property type="entry name" value="Exo_endo_phos"/>
    <property type="match status" value="1"/>
</dbReference>
<feature type="binding site" evidence="6">
    <location>
        <position position="260"/>
    </location>
    <ligand>
        <name>Mg(2+)</name>
        <dbReference type="ChEBI" id="CHEBI:18420"/>
        <label>1</label>
    </ligand>
</feature>
<evidence type="ECO:0000313" key="10">
    <source>
        <dbReference type="Proteomes" id="UP000198598"/>
    </source>
</evidence>
<feature type="site" description="Transition state stabilizer" evidence="7">
    <location>
        <position position="166"/>
    </location>
</feature>
<evidence type="ECO:0000256" key="5">
    <source>
        <dbReference type="PIRSR" id="PIRSR604808-1"/>
    </source>
</evidence>
<comment type="similarity">
    <text evidence="1">Belongs to the DNA repair enzymes AP/ExoA family.</text>
</comment>